<name>A0A0B1S319_OESDE</name>
<dbReference type="Proteomes" id="UP000053660">
    <property type="component" value="Unassembled WGS sequence"/>
</dbReference>
<sequence>MWINMAITWSPNMPPIALFAWLTQEWRLLAMLNAFVCVPGILFCLGKAGEEVENVVLNEYELARRTGTKKRKYSVHHLFYSRKLAVTTTVLAFS</sequence>
<dbReference type="AlphaFoldDB" id="A0A0B1S319"/>
<protein>
    <submittedName>
        <fullName evidence="1">Uncharacterized protein</fullName>
    </submittedName>
</protein>
<keyword evidence="2" id="KW-1185">Reference proteome</keyword>
<gene>
    <name evidence="1" type="ORF">OESDEN_20612</name>
</gene>
<reference evidence="1 2" key="1">
    <citation type="submission" date="2014-03" db="EMBL/GenBank/DDBJ databases">
        <title>Draft genome of the hookworm Oesophagostomum dentatum.</title>
        <authorList>
            <person name="Mitreva M."/>
        </authorList>
    </citation>
    <scope>NUCLEOTIDE SEQUENCE [LARGE SCALE GENOMIC DNA]</scope>
    <source>
        <strain evidence="1 2">OD-Hann</strain>
    </source>
</reference>
<proteinExistence type="predicted"/>
<dbReference type="EMBL" id="KN603529">
    <property type="protein sequence ID" value="KHJ79733.1"/>
    <property type="molecule type" value="Genomic_DNA"/>
</dbReference>
<evidence type="ECO:0000313" key="2">
    <source>
        <dbReference type="Proteomes" id="UP000053660"/>
    </source>
</evidence>
<dbReference type="OrthoDB" id="5815273at2759"/>
<accession>A0A0B1S319</accession>
<organism evidence="1 2">
    <name type="scientific">Oesophagostomum dentatum</name>
    <name type="common">Nodular worm</name>
    <dbReference type="NCBI Taxonomy" id="61180"/>
    <lineage>
        <taxon>Eukaryota</taxon>
        <taxon>Metazoa</taxon>
        <taxon>Ecdysozoa</taxon>
        <taxon>Nematoda</taxon>
        <taxon>Chromadorea</taxon>
        <taxon>Rhabditida</taxon>
        <taxon>Rhabditina</taxon>
        <taxon>Rhabditomorpha</taxon>
        <taxon>Strongyloidea</taxon>
        <taxon>Strongylidae</taxon>
        <taxon>Oesophagostomum</taxon>
    </lineage>
</organism>
<evidence type="ECO:0000313" key="1">
    <source>
        <dbReference type="EMBL" id="KHJ79733.1"/>
    </source>
</evidence>